<evidence type="ECO:0000256" key="2">
    <source>
        <dbReference type="ARBA" id="ARBA00023180"/>
    </source>
</evidence>
<name>A0A3C1KNL9_9GAMM</name>
<dbReference type="GO" id="GO:0008146">
    <property type="term" value="F:sulfotransferase activity"/>
    <property type="evidence" value="ECO:0007669"/>
    <property type="project" value="InterPro"/>
</dbReference>
<dbReference type="Gene3D" id="3.40.50.300">
    <property type="entry name" value="P-loop containing nucleotide triphosphate hydrolases"/>
    <property type="match status" value="1"/>
</dbReference>
<accession>A0A3C1KNL9</accession>
<feature type="domain" description="Sulfotransferase" evidence="3">
    <location>
        <begin position="44"/>
        <end position="253"/>
    </location>
</feature>
<dbReference type="AlphaFoldDB" id="A0A3C1KNL9"/>
<dbReference type="InterPro" id="IPR037359">
    <property type="entry name" value="NST/OST"/>
</dbReference>
<dbReference type="EMBL" id="DMND01000147">
    <property type="protein sequence ID" value="HAN28201.1"/>
    <property type="molecule type" value="Genomic_DNA"/>
</dbReference>
<proteinExistence type="predicted"/>
<evidence type="ECO:0000259" key="3">
    <source>
        <dbReference type="Pfam" id="PF00685"/>
    </source>
</evidence>
<dbReference type="InterPro" id="IPR000863">
    <property type="entry name" value="Sulfotransferase_dom"/>
</dbReference>
<keyword evidence="1" id="KW-0808">Transferase</keyword>
<dbReference type="PANTHER" id="PTHR10605">
    <property type="entry name" value="HEPARAN SULFATE SULFOTRANSFERASE"/>
    <property type="match status" value="1"/>
</dbReference>
<comment type="caution">
    <text evidence="4">The sequence shown here is derived from an EMBL/GenBank/DDBJ whole genome shotgun (WGS) entry which is preliminary data.</text>
</comment>
<dbReference type="STRING" id="1121937.GCA_000423125_01403"/>
<evidence type="ECO:0000313" key="4">
    <source>
        <dbReference type="EMBL" id="HAN28201.1"/>
    </source>
</evidence>
<protein>
    <recommendedName>
        <fullName evidence="3">Sulfotransferase domain-containing protein</fullName>
    </recommendedName>
</protein>
<dbReference type="Pfam" id="PF00685">
    <property type="entry name" value="Sulfotransfer_1"/>
    <property type="match status" value="1"/>
</dbReference>
<dbReference type="Proteomes" id="UP000259273">
    <property type="component" value="Unassembled WGS sequence"/>
</dbReference>
<reference evidence="4 5" key="1">
    <citation type="journal article" date="2018" name="Nat. Biotechnol.">
        <title>A standardized bacterial taxonomy based on genome phylogeny substantially revises the tree of life.</title>
        <authorList>
            <person name="Parks D.H."/>
            <person name="Chuvochina M."/>
            <person name="Waite D.W."/>
            <person name="Rinke C."/>
            <person name="Skarshewski A."/>
            <person name="Chaumeil P.A."/>
            <person name="Hugenholtz P."/>
        </authorList>
    </citation>
    <scope>NUCLEOTIDE SEQUENCE [LARGE SCALE GENOMIC DNA]</scope>
    <source>
        <strain evidence="4">UBA9158</strain>
    </source>
</reference>
<dbReference type="SUPFAM" id="SSF52540">
    <property type="entry name" value="P-loop containing nucleoside triphosphate hydrolases"/>
    <property type="match status" value="1"/>
</dbReference>
<dbReference type="PANTHER" id="PTHR10605:SF56">
    <property type="entry name" value="BIFUNCTIONAL HEPARAN SULFATE N-DEACETYLASE_N-SULFOTRANSFERASE"/>
    <property type="match status" value="1"/>
</dbReference>
<dbReference type="InterPro" id="IPR027417">
    <property type="entry name" value="P-loop_NTPase"/>
</dbReference>
<evidence type="ECO:0000313" key="5">
    <source>
        <dbReference type="Proteomes" id="UP000259273"/>
    </source>
</evidence>
<keyword evidence="2" id="KW-0325">Glycoprotein</keyword>
<gene>
    <name evidence="4" type="ORF">DCP75_10870</name>
</gene>
<sequence>MISEPVPASPGGKARRRVAVVVRRRLRAYRMDLAKYYRRDCVLPDFLIIGAMKSGTTTLFHMLRQHPGFLPPLAKELQYFHQPRNFRRGEAWYRAHFPRQSQFDAARAQLGYRPVTGEATPAMSAPGYARHAAALVPHARLVVTLRNPVDRAWSHYQHMRRNMLPEKLDFGSALTREQDWYARGLELTTDNFATLGPRLHKLGYIKRGQYAEQIEEWLRHFPREQFLFLNFDVWKSEPVAAATRIAEHLGLPAHSFQAAAANTGGYGKAMPEQCREYLTAHFRPWNARLFNLLGEDWGWPC</sequence>
<evidence type="ECO:0000256" key="1">
    <source>
        <dbReference type="ARBA" id="ARBA00022679"/>
    </source>
</evidence>
<organism evidence="4 5">
    <name type="scientific">Haliea salexigens</name>
    <dbReference type="NCBI Taxonomy" id="287487"/>
    <lineage>
        <taxon>Bacteria</taxon>
        <taxon>Pseudomonadati</taxon>
        <taxon>Pseudomonadota</taxon>
        <taxon>Gammaproteobacteria</taxon>
        <taxon>Cellvibrionales</taxon>
        <taxon>Halieaceae</taxon>
        <taxon>Haliea</taxon>
    </lineage>
</organism>